<evidence type="ECO:0000256" key="10">
    <source>
        <dbReference type="ARBA" id="ARBA00023125"/>
    </source>
</evidence>
<feature type="region of interest" description="Disordered" evidence="13">
    <location>
        <begin position="1"/>
        <end position="22"/>
    </location>
</feature>
<evidence type="ECO:0000256" key="2">
    <source>
        <dbReference type="ARBA" id="ARBA00022670"/>
    </source>
</evidence>
<sequence>MGIGQPNQRGQTEPAPPGGPEGRIYVPTSLCASLMDLVHTSLGSGHPDSHETLSLITNRYWWPGMIQEVKRYVKGCLVCFTSLTSRNLPAGKLVPLPIPQRPWSHIGIDFLSDLPRSNSNTCVLLVVVDFRRPVSYYLSRGLPTALETAKHLFQHVFRHFDLPKDIVSDKGPQFISRVWQAFFQLLWVSVSLSSGYHPQTNGQTEWKIQEITHYLRSNCHQNSWDWFLPWAEYAQNSLRQSTTGLTPFQCMLSYQPPLFPWSGEPSDVPAVNHWFEESERPGQKVWLCTRDIRLRLPCRKLTHRYIGPFPILRQVNDVTYQVQLPSQYRVTPTYHVSLLKLYTDPVFPSSPRSRGKLEYLVDWEGFSVEERSWVAREDVLDPSLLVEFHQTHPDHPIPRGRSCPRRCVGEGVLSRILATTQHRTFQHRPHIHYHQSSNRLHLHTVINSPLRTPSAPHSVSSLVDLTYRSPLWT</sequence>
<keyword evidence="11" id="KW-0233">DNA recombination</keyword>
<dbReference type="InterPro" id="IPR036397">
    <property type="entry name" value="RNaseH_sf"/>
</dbReference>
<keyword evidence="9" id="KW-0548">Nucleotidyltransferase</keyword>
<dbReference type="Gene3D" id="2.40.50.40">
    <property type="match status" value="1"/>
</dbReference>
<name>A0ABQ8LSS2_LABRO</name>
<keyword evidence="3" id="KW-0479">Metal-binding</keyword>
<proteinExistence type="predicted"/>
<protein>
    <recommendedName>
        <fullName evidence="12">Gypsy retrotransposon integrase-like protein 1</fullName>
    </recommendedName>
</protein>
<evidence type="ECO:0000256" key="13">
    <source>
        <dbReference type="SAM" id="MobiDB-lite"/>
    </source>
</evidence>
<dbReference type="PANTHER" id="PTHR37984:SF5">
    <property type="entry name" value="PROTEIN NYNRIN-LIKE"/>
    <property type="match status" value="1"/>
</dbReference>
<keyword evidence="17" id="KW-1185">Reference proteome</keyword>
<keyword evidence="6" id="KW-0460">Magnesium</keyword>
<dbReference type="EMBL" id="JACTAM010000018">
    <property type="protein sequence ID" value="KAI2653690.1"/>
    <property type="molecule type" value="Genomic_DNA"/>
</dbReference>
<dbReference type="SUPFAM" id="SSF54160">
    <property type="entry name" value="Chromo domain-like"/>
    <property type="match status" value="1"/>
</dbReference>
<evidence type="ECO:0000313" key="16">
    <source>
        <dbReference type="EMBL" id="KAI2653690.1"/>
    </source>
</evidence>
<keyword evidence="5" id="KW-0378">Hydrolase</keyword>
<feature type="domain" description="Chromo" evidence="14">
    <location>
        <begin position="341"/>
        <end position="400"/>
    </location>
</feature>
<evidence type="ECO:0000256" key="3">
    <source>
        <dbReference type="ARBA" id="ARBA00022723"/>
    </source>
</evidence>
<feature type="domain" description="Integrase catalytic" evidence="15">
    <location>
        <begin position="98"/>
        <end position="255"/>
    </location>
</feature>
<dbReference type="PANTHER" id="PTHR37984">
    <property type="entry name" value="PROTEIN CBG26694"/>
    <property type="match status" value="1"/>
</dbReference>
<dbReference type="Pfam" id="PF24626">
    <property type="entry name" value="SH3_Tf2-1"/>
    <property type="match status" value="1"/>
</dbReference>
<feature type="compositionally biased region" description="Polar residues" evidence="13">
    <location>
        <begin position="1"/>
        <end position="11"/>
    </location>
</feature>
<dbReference type="InterPro" id="IPR056924">
    <property type="entry name" value="SH3_Tf2-1"/>
</dbReference>
<evidence type="ECO:0000256" key="9">
    <source>
        <dbReference type="ARBA" id="ARBA00022932"/>
    </source>
</evidence>
<evidence type="ECO:0000256" key="5">
    <source>
        <dbReference type="ARBA" id="ARBA00022801"/>
    </source>
</evidence>
<evidence type="ECO:0000256" key="11">
    <source>
        <dbReference type="ARBA" id="ARBA00023172"/>
    </source>
</evidence>
<keyword evidence="10" id="KW-0238">DNA-binding</keyword>
<comment type="subcellular location">
    <subcellularLocation>
        <location evidence="1">Nucleus</location>
    </subcellularLocation>
</comment>
<gene>
    <name evidence="16" type="ORF">H4Q32_014012</name>
</gene>
<dbReference type="Gene3D" id="3.30.420.10">
    <property type="entry name" value="Ribonuclease H-like superfamily/Ribonuclease H"/>
    <property type="match status" value="1"/>
</dbReference>
<evidence type="ECO:0000256" key="6">
    <source>
        <dbReference type="ARBA" id="ARBA00022842"/>
    </source>
</evidence>
<keyword evidence="2" id="KW-0645">Protease</keyword>
<evidence type="ECO:0000259" key="15">
    <source>
        <dbReference type="PROSITE" id="PS50994"/>
    </source>
</evidence>
<dbReference type="Proteomes" id="UP000830375">
    <property type="component" value="Unassembled WGS sequence"/>
</dbReference>
<organism evidence="16 17">
    <name type="scientific">Labeo rohita</name>
    <name type="common">Indian major carp</name>
    <name type="synonym">Cyprinus rohita</name>
    <dbReference type="NCBI Taxonomy" id="84645"/>
    <lineage>
        <taxon>Eukaryota</taxon>
        <taxon>Metazoa</taxon>
        <taxon>Chordata</taxon>
        <taxon>Craniata</taxon>
        <taxon>Vertebrata</taxon>
        <taxon>Euteleostomi</taxon>
        <taxon>Actinopterygii</taxon>
        <taxon>Neopterygii</taxon>
        <taxon>Teleostei</taxon>
        <taxon>Ostariophysi</taxon>
        <taxon>Cypriniformes</taxon>
        <taxon>Cyprinidae</taxon>
        <taxon>Labeoninae</taxon>
        <taxon>Labeonini</taxon>
        <taxon>Labeo</taxon>
    </lineage>
</organism>
<dbReference type="SUPFAM" id="SSF53098">
    <property type="entry name" value="Ribonuclease H-like"/>
    <property type="match status" value="1"/>
</dbReference>
<keyword evidence="9" id="KW-0239">DNA-directed DNA polymerase</keyword>
<evidence type="ECO:0000256" key="7">
    <source>
        <dbReference type="ARBA" id="ARBA00022908"/>
    </source>
</evidence>
<keyword evidence="4" id="KW-0064">Aspartyl protease</keyword>
<dbReference type="InterPro" id="IPR016197">
    <property type="entry name" value="Chromo-like_dom_sf"/>
</dbReference>
<evidence type="ECO:0000313" key="17">
    <source>
        <dbReference type="Proteomes" id="UP000830375"/>
    </source>
</evidence>
<evidence type="ECO:0000256" key="8">
    <source>
        <dbReference type="ARBA" id="ARBA00022918"/>
    </source>
</evidence>
<evidence type="ECO:0000256" key="12">
    <source>
        <dbReference type="ARBA" id="ARBA00039658"/>
    </source>
</evidence>
<dbReference type="InterPro" id="IPR000953">
    <property type="entry name" value="Chromo/chromo_shadow_dom"/>
</dbReference>
<reference evidence="16 17" key="1">
    <citation type="submission" date="2022-01" db="EMBL/GenBank/DDBJ databases">
        <title>A high-quality chromosome-level genome assembly of rohu carp, Labeo rohita.</title>
        <authorList>
            <person name="Arick M.A. II"/>
            <person name="Hsu C.-Y."/>
            <person name="Magbanua Z."/>
            <person name="Pechanova O."/>
            <person name="Grover C."/>
            <person name="Miller E."/>
            <person name="Thrash A."/>
            <person name="Ezzel L."/>
            <person name="Alam S."/>
            <person name="Benzie J."/>
            <person name="Hamilton M."/>
            <person name="Karsi A."/>
            <person name="Lawrence M.L."/>
            <person name="Peterson D.G."/>
        </authorList>
    </citation>
    <scope>NUCLEOTIDE SEQUENCE [LARGE SCALE GENOMIC DNA]</scope>
    <source>
        <strain evidence="17">BAU-BD-2019</strain>
        <tissue evidence="16">Blood</tissue>
    </source>
</reference>
<keyword evidence="9" id="KW-0808">Transferase</keyword>
<evidence type="ECO:0000259" key="14">
    <source>
        <dbReference type="PROSITE" id="PS50013"/>
    </source>
</evidence>
<dbReference type="PROSITE" id="PS50994">
    <property type="entry name" value="INTEGRASE"/>
    <property type="match status" value="1"/>
</dbReference>
<evidence type="ECO:0000256" key="4">
    <source>
        <dbReference type="ARBA" id="ARBA00022750"/>
    </source>
</evidence>
<dbReference type="Gene3D" id="1.10.340.70">
    <property type="match status" value="1"/>
</dbReference>
<dbReference type="InterPro" id="IPR050951">
    <property type="entry name" value="Retrovirus_Pol_polyprotein"/>
</dbReference>
<keyword evidence="7" id="KW-0229">DNA integration</keyword>
<dbReference type="InterPro" id="IPR001584">
    <property type="entry name" value="Integrase_cat-core"/>
</dbReference>
<dbReference type="PROSITE" id="PS50013">
    <property type="entry name" value="CHROMO_2"/>
    <property type="match status" value="1"/>
</dbReference>
<dbReference type="InterPro" id="IPR012337">
    <property type="entry name" value="RNaseH-like_sf"/>
</dbReference>
<evidence type="ECO:0000256" key="1">
    <source>
        <dbReference type="ARBA" id="ARBA00004123"/>
    </source>
</evidence>
<accession>A0ABQ8LSS2</accession>
<dbReference type="Pfam" id="PF17921">
    <property type="entry name" value="Integrase_H2C2"/>
    <property type="match status" value="1"/>
</dbReference>
<comment type="caution">
    <text evidence="16">The sequence shown here is derived from an EMBL/GenBank/DDBJ whole genome shotgun (WGS) entry which is preliminary data.</text>
</comment>
<keyword evidence="8" id="KW-0695">RNA-directed DNA polymerase</keyword>
<dbReference type="InterPro" id="IPR041588">
    <property type="entry name" value="Integrase_H2C2"/>
</dbReference>